<feature type="coiled-coil region" evidence="1">
    <location>
        <begin position="62"/>
        <end position="89"/>
    </location>
</feature>
<dbReference type="EMBL" id="JAIQCV010000011">
    <property type="protein sequence ID" value="KAH1045843.1"/>
    <property type="molecule type" value="Genomic_DNA"/>
</dbReference>
<evidence type="ECO:0000313" key="3">
    <source>
        <dbReference type="Proteomes" id="UP000828251"/>
    </source>
</evidence>
<dbReference type="Proteomes" id="UP000828251">
    <property type="component" value="Unassembled WGS sequence"/>
</dbReference>
<proteinExistence type="predicted"/>
<sequence length="146" mass="16802">MEIQTPSRYKHQVYILSKQLHPSIQYRLYFSHPCTPIDLIPRCRMEVSKPYSIPTMTGDSVTTRLQKEVSCLQQDMSKIQEKMARLDVRVDSKFQEFREEFRNNLQALLGQYFGHPMTGPSAGIGKDKGKWVLGAPLRFPPKDGSV</sequence>
<accession>A0A9D3ZKV3</accession>
<gene>
    <name evidence="2" type="ORF">J1N35_036627</name>
</gene>
<dbReference type="AlphaFoldDB" id="A0A9D3ZKV3"/>
<evidence type="ECO:0000313" key="2">
    <source>
        <dbReference type="EMBL" id="KAH1045843.1"/>
    </source>
</evidence>
<comment type="caution">
    <text evidence="2">The sequence shown here is derived from an EMBL/GenBank/DDBJ whole genome shotgun (WGS) entry which is preliminary data.</text>
</comment>
<organism evidence="2 3">
    <name type="scientific">Gossypium stocksii</name>
    <dbReference type="NCBI Taxonomy" id="47602"/>
    <lineage>
        <taxon>Eukaryota</taxon>
        <taxon>Viridiplantae</taxon>
        <taxon>Streptophyta</taxon>
        <taxon>Embryophyta</taxon>
        <taxon>Tracheophyta</taxon>
        <taxon>Spermatophyta</taxon>
        <taxon>Magnoliopsida</taxon>
        <taxon>eudicotyledons</taxon>
        <taxon>Gunneridae</taxon>
        <taxon>Pentapetalae</taxon>
        <taxon>rosids</taxon>
        <taxon>malvids</taxon>
        <taxon>Malvales</taxon>
        <taxon>Malvaceae</taxon>
        <taxon>Malvoideae</taxon>
        <taxon>Gossypium</taxon>
    </lineage>
</organism>
<dbReference type="OrthoDB" id="992950at2759"/>
<name>A0A9D3ZKV3_9ROSI</name>
<reference evidence="2 3" key="1">
    <citation type="journal article" date="2021" name="Plant Biotechnol. J.">
        <title>Multi-omics assisted identification of the key and species-specific regulatory components of drought-tolerant mechanisms in Gossypium stocksii.</title>
        <authorList>
            <person name="Yu D."/>
            <person name="Ke L."/>
            <person name="Zhang D."/>
            <person name="Wu Y."/>
            <person name="Sun Y."/>
            <person name="Mei J."/>
            <person name="Sun J."/>
            <person name="Sun Y."/>
        </authorList>
    </citation>
    <scope>NUCLEOTIDE SEQUENCE [LARGE SCALE GENOMIC DNA]</scope>
    <source>
        <strain evidence="3">cv. E1</strain>
        <tissue evidence="2">Leaf</tissue>
    </source>
</reference>
<evidence type="ECO:0000256" key="1">
    <source>
        <dbReference type="SAM" id="Coils"/>
    </source>
</evidence>
<keyword evidence="3" id="KW-1185">Reference proteome</keyword>
<keyword evidence="1" id="KW-0175">Coiled coil</keyword>
<protein>
    <submittedName>
        <fullName evidence="2">Uncharacterized protein</fullName>
    </submittedName>
</protein>